<dbReference type="InterPro" id="IPR001820">
    <property type="entry name" value="TIMP"/>
</dbReference>
<dbReference type="GO" id="GO:0031012">
    <property type="term" value="C:extracellular matrix"/>
    <property type="evidence" value="ECO:0007669"/>
    <property type="project" value="TreeGrafter"/>
</dbReference>
<dbReference type="PROSITE" id="PS50189">
    <property type="entry name" value="NTR"/>
    <property type="match status" value="1"/>
</dbReference>
<feature type="binding site" evidence="4">
    <location>
        <position position="17"/>
    </location>
    <ligand>
        <name>Zn(2+)</name>
        <dbReference type="ChEBI" id="CHEBI:29105"/>
        <note>ligand shared with metalloproteinase partner</note>
    </ligand>
</feature>
<comment type="caution">
    <text evidence="8">The sequence shown here is derived from an EMBL/GenBank/DDBJ whole genome shotgun (WGS) entry which is preliminary data.</text>
</comment>
<dbReference type="PANTHER" id="PTHR11844">
    <property type="entry name" value="METALLOPROTEASE INHIBITOR"/>
    <property type="match status" value="1"/>
</dbReference>
<dbReference type="GO" id="GO:0008191">
    <property type="term" value="F:metalloendopeptidase inhibitor activity"/>
    <property type="evidence" value="ECO:0007669"/>
    <property type="project" value="InterPro"/>
</dbReference>
<evidence type="ECO:0000256" key="4">
    <source>
        <dbReference type="PIRSR" id="PIRSR601820-1"/>
    </source>
</evidence>
<feature type="domain" description="NTR" evidence="7">
    <location>
        <begin position="17"/>
        <end position="144"/>
    </location>
</feature>
<evidence type="ECO:0000259" key="7">
    <source>
        <dbReference type="PROSITE" id="PS50189"/>
    </source>
</evidence>
<keyword evidence="2" id="KW-0964">Secreted</keyword>
<keyword evidence="3 5" id="KW-1015">Disulfide bond</keyword>
<dbReference type="InterPro" id="IPR001134">
    <property type="entry name" value="Netrin_domain"/>
</dbReference>
<evidence type="ECO:0000256" key="2">
    <source>
        <dbReference type="ARBA" id="ARBA00022525"/>
    </source>
</evidence>
<dbReference type="Pfam" id="PF00965">
    <property type="entry name" value="TIMP"/>
    <property type="match status" value="1"/>
</dbReference>
<dbReference type="PANTHER" id="PTHR11844:SF25">
    <property type="entry name" value="NTR DOMAIN-CONTAINING PROTEIN"/>
    <property type="match status" value="1"/>
</dbReference>
<dbReference type="GO" id="GO:0002020">
    <property type="term" value="F:protease binding"/>
    <property type="evidence" value="ECO:0007669"/>
    <property type="project" value="TreeGrafter"/>
</dbReference>
<feature type="disulfide bond" evidence="5">
    <location>
        <begin position="19"/>
        <end position="114"/>
    </location>
</feature>
<dbReference type="SUPFAM" id="SSF50242">
    <property type="entry name" value="TIMP-like"/>
    <property type="match status" value="1"/>
</dbReference>
<dbReference type="EMBL" id="JAHQIW010001845">
    <property type="protein sequence ID" value="KAJ1353797.1"/>
    <property type="molecule type" value="Genomic_DNA"/>
</dbReference>
<feature type="disulfide bond" evidence="5">
    <location>
        <begin position="17"/>
        <end position="85"/>
    </location>
</feature>
<keyword evidence="4" id="KW-0479">Metal-binding</keyword>
<reference evidence="8" key="1">
    <citation type="submission" date="2021-06" db="EMBL/GenBank/DDBJ databases">
        <title>Parelaphostrongylus tenuis whole genome reference sequence.</title>
        <authorList>
            <person name="Garwood T.J."/>
            <person name="Larsen P.A."/>
            <person name="Fountain-Jones N.M."/>
            <person name="Garbe J.R."/>
            <person name="Macchietto M.G."/>
            <person name="Kania S.A."/>
            <person name="Gerhold R.W."/>
            <person name="Richards J.E."/>
            <person name="Wolf T.M."/>
        </authorList>
    </citation>
    <scope>NUCLEOTIDE SEQUENCE</scope>
    <source>
        <strain evidence="8">MNPRO001-30</strain>
        <tissue evidence="8">Meninges</tissue>
    </source>
</reference>
<evidence type="ECO:0000256" key="5">
    <source>
        <dbReference type="PIRSR" id="PIRSR601820-3"/>
    </source>
</evidence>
<evidence type="ECO:0000256" key="6">
    <source>
        <dbReference type="SAM" id="SignalP"/>
    </source>
</evidence>
<dbReference type="Proteomes" id="UP001196413">
    <property type="component" value="Unassembled WGS sequence"/>
</dbReference>
<dbReference type="GO" id="GO:0005615">
    <property type="term" value="C:extracellular space"/>
    <property type="evidence" value="ECO:0007669"/>
    <property type="project" value="TreeGrafter"/>
</dbReference>
<protein>
    <submittedName>
        <fullName evidence="8">TIMP metallopeptidase inhibitor 2</fullName>
    </submittedName>
</protein>
<gene>
    <name evidence="8" type="primary">TIMP-2B_4</name>
    <name evidence="8" type="ORF">KIN20_010541</name>
</gene>
<evidence type="ECO:0000256" key="1">
    <source>
        <dbReference type="ARBA" id="ARBA00004613"/>
    </source>
</evidence>
<evidence type="ECO:0000313" key="8">
    <source>
        <dbReference type="EMBL" id="KAJ1353797.1"/>
    </source>
</evidence>
<comment type="subcellular location">
    <subcellularLocation>
        <location evidence="1">Secreted</location>
    </subcellularLocation>
</comment>
<dbReference type="GO" id="GO:0051045">
    <property type="term" value="P:negative regulation of membrane protein ectodomain proteolysis"/>
    <property type="evidence" value="ECO:0007669"/>
    <property type="project" value="TreeGrafter"/>
</dbReference>
<name>A0AAD5MS18_PARTN</name>
<keyword evidence="4" id="KW-0862">Zinc</keyword>
<proteinExistence type="predicted"/>
<accession>A0AAD5MS18</accession>
<dbReference type="GO" id="GO:0046872">
    <property type="term" value="F:metal ion binding"/>
    <property type="evidence" value="ECO:0007669"/>
    <property type="project" value="UniProtKB-KW"/>
</dbReference>
<evidence type="ECO:0000313" key="9">
    <source>
        <dbReference type="Proteomes" id="UP001196413"/>
    </source>
</evidence>
<keyword evidence="6" id="KW-0732">Signal</keyword>
<dbReference type="Gene3D" id="2.40.50.120">
    <property type="match status" value="1"/>
</dbReference>
<dbReference type="AlphaFoldDB" id="A0AAD5MS18"/>
<feature type="chain" id="PRO_5042082963" evidence="6">
    <location>
        <begin position="17"/>
        <end position="144"/>
    </location>
</feature>
<keyword evidence="9" id="KW-1185">Reference proteome</keyword>
<evidence type="ECO:0000256" key="3">
    <source>
        <dbReference type="ARBA" id="ARBA00023157"/>
    </source>
</evidence>
<organism evidence="8 9">
    <name type="scientific">Parelaphostrongylus tenuis</name>
    <name type="common">Meningeal worm</name>
    <dbReference type="NCBI Taxonomy" id="148309"/>
    <lineage>
        <taxon>Eukaryota</taxon>
        <taxon>Metazoa</taxon>
        <taxon>Ecdysozoa</taxon>
        <taxon>Nematoda</taxon>
        <taxon>Chromadorea</taxon>
        <taxon>Rhabditida</taxon>
        <taxon>Rhabditina</taxon>
        <taxon>Rhabditomorpha</taxon>
        <taxon>Strongyloidea</taxon>
        <taxon>Metastrongylidae</taxon>
        <taxon>Parelaphostrongylus</taxon>
    </lineage>
</organism>
<feature type="signal peptide" evidence="6">
    <location>
        <begin position="1"/>
        <end position="16"/>
    </location>
</feature>
<dbReference type="InterPro" id="IPR008993">
    <property type="entry name" value="TIMP-like_OB-fold"/>
</dbReference>
<sequence>MMMIVCLLALVSSAIACSCFPPSAEVAFCAANTVSHVKVSSLRKEGNNFYTQLSVYGLEHIEVYKKPNDFSTLPSIVYTSSEELCGLKMEVGKEYLLTGYQARSNRSNIHVYACGQVNDRYLTGAIEWSTVSQELRENLKEFQC</sequence>